<dbReference type="Proteomes" id="UP000076976">
    <property type="component" value="Unassembled WGS sequence"/>
</dbReference>
<feature type="transmembrane region" description="Helical" evidence="6">
    <location>
        <begin position="87"/>
        <end position="106"/>
    </location>
</feature>
<evidence type="ECO:0000256" key="6">
    <source>
        <dbReference type="SAM" id="Phobius"/>
    </source>
</evidence>
<organism evidence="8 9">
    <name type="scientific">Janibacter melonis</name>
    <dbReference type="NCBI Taxonomy" id="262209"/>
    <lineage>
        <taxon>Bacteria</taxon>
        <taxon>Bacillati</taxon>
        <taxon>Actinomycetota</taxon>
        <taxon>Actinomycetes</taxon>
        <taxon>Micrococcales</taxon>
        <taxon>Intrasporangiaceae</taxon>
        <taxon>Janibacter</taxon>
    </lineage>
</organism>
<keyword evidence="3 6" id="KW-0812">Transmembrane</keyword>
<feature type="transmembrane region" description="Helical" evidence="6">
    <location>
        <begin position="176"/>
        <end position="197"/>
    </location>
</feature>
<dbReference type="RefSeq" id="WP_068275445.1">
    <property type="nucleotide sequence ID" value="NZ_LQZG01000003.1"/>
</dbReference>
<evidence type="ECO:0000256" key="4">
    <source>
        <dbReference type="ARBA" id="ARBA00022989"/>
    </source>
</evidence>
<evidence type="ECO:0000256" key="3">
    <source>
        <dbReference type="ARBA" id="ARBA00022692"/>
    </source>
</evidence>
<dbReference type="PANTHER" id="PTHR32322">
    <property type="entry name" value="INNER MEMBRANE TRANSPORTER"/>
    <property type="match status" value="1"/>
</dbReference>
<feature type="transmembrane region" description="Helical" evidence="6">
    <location>
        <begin position="259"/>
        <end position="277"/>
    </location>
</feature>
<feature type="transmembrane region" description="Helical" evidence="6">
    <location>
        <begin position="113"/>
        <end position="131"/>
    </location>
</feature>
<comment type="similarity">
    <text evidence="2">Belongs to the EamA transporter family.</text>
</comment>
<evidence type="ECO:0000313" key="9">
    <source>
        <dbReference type="Proteomes" id="UP000076976"/>
    </source>
</evidence>
<keyword evidence="9" id="KW-1185">Reference proteome</keyword>
<accession>A0A176QB95</accession>
<sequence length="278" mass="27420">MTLVLGLLAAVVWGSSDFVAGLTSRRTPAGVVLGWSLAVAAVLTSVAVLSAGPLPPGRWWLWGSLSGVVGTLGLCALYAGLSAGRMGVVAPIAACGVVVPVVVGLLGGDPVGALVVIGLLCAVVGIVLASGPELRTGPKGERAGLPVLLALLAALGLGASLVLVERGSHSSVLHTLWSLKVVGALVVLLGALAVRRVGAPPRATLPGILLVGVADLGANVLYALAATRGPLSVVSVLASLYPVATVALATLVLHERLRPVQGIGVVLALLGVVLLAAG</sequence>
<keyword evidence="5 6" id="KW-0472">Membrane</keyword>
<evidence type="ECO:0000256" key="1">
    <source>
        <dbReference type="ARBA" id="ARBA00004141"/>
    </source>
</evidence>
<evidence type="ECO:0000259" key="7">
    <source>
        <dbReference type="Pfam" id="PF00892"/>
    </source>
</evidence>
<feature type="domain" description="EamA" evidence="7">
    <location>
        <begin position="147"/>
        <end position="275"/>
    </location>
</feature>
<proteinExistence type="inferred from homology"/>
<reference evidence="8 9" key="1">
    <citation type="submission" date="2016-01" db="EMBL/GenBank/DDBJ databases">
        <title>Janibacter melonis strain CD11_4 genome sequencing and assembly.</title>
        <authorList>
            <person name="Nair G.R."/>
            <person name="Kaur G."/>
            <person name="Chander A.M."/>
            <person name="Mayilraj S."/>
        </authorList>
    </citation>
    <scope>NUCLEOTIDE SEQUENCE [LARGE SCALE GENOMIC DNA]</scope>
    <source>
        <strain evidence="8 9">CD11-4</strain>
    </source>
</reference>
<evidence type="ECO:0000313" key="8">
    <source>
        <dbReference type="EMBL" id="OAB86946.1"/>
    </source>
</evidence>
<dbReference type="Gene3D" id="1.10.3730.20">
    <property type="match status" value="1"/>
</dbReference>
<dbReference type="InterPro" id="IPR000620">
    <property type="entry name" value="EamA_dom"/>
</dbReference>
<dbReference type="EMBL" id="LQZG01000003">
    <property type="protein sequence ID" value="OAB86946.1"/>
    <property type="molecule type" value="Genomic_DNA"/>
</dbReference>
<evidence type="ECO:0000256" key="2">
    <source>
        <dbReference type="ARBA" id="ARBA00007362"/>
    </source>
</evidence>
<dbReference type="AlphaFoldDB" id="A0A176QB95"/>
<feature type="transmembrane region" description="Helical" evidence="6">
    <location>
        <begin position="31"/>
        <end position="52"/>
    </location>
</feature>
<dbReference type="GO" id="GO:0016020">
    <property type="term" value="C:membrane"/>
    <property type="evidence" value="ECO:0007669"/>
    <property type="project" value="UniProtKB-SubCell"/>
</dbReference>
<evidence type="ECO:0000256" key="5">
    <source>
        <dbReference type="ARBA" id="ARBA00023136"/>
    </source>
</evidence>
<feature type="transmembrane region" description="Helical" evidence="6">
    <location>
        <begin position="143"/>
        <end position="164"/>
    </location>
</feature>
<dbReference type="InterPro" id="IPR050638">
    <property type="entry name" value="AA-Vitamin_Transporters"/>
</dbReference>
<comment type="subcellular location">
    <subcellularLocation>
        <location evidence="1">Membrane</location>
        <topology evidence="1">Multi-pass membrane protein</topology>
    </subcellularLocation>
</comment>
<dbReference type="PANTHER" id="PTHR32322:SF2">
    <property type="entry name" value="EAMA DOMAIN-CONTAINING PROTEIN"/>
    <property type="match status" value="1"/>
</dbReference>
<name>A0A176QB95_9MICO</name>
<gene>
    <name evidence="8" type="ORF">AWH69_11135</name>
</gene>
<feature type="transmembrane region" description="Helical" evidence="6">
    <location>
        <begin position="203"/>
        <end position="224"/>
    </location>
</feature>
<dbReference type="SUPFAM" id="SSF103481">
    <property type="entry name" value="Multidrug resistance efflux transporter EmrE"/>
    <property type="match status" value="2"/>
</dbReference>
<feature type="transmembrane region" description="Helical" evidence="6">
    <location>
        <begin position="59"/>
        <end position="81"/>
    </location>
</feature>
<dbReference type="STRING" id="262209.AWH69_11135"/>
<protein>
    <recommendedName>
        <fullName evidence="7">EamA domain-containing protein</fullName>
    </recommendedName>
</protein>
<dbReference type="InterPro" id="IPR037185">
    <property type="entry name" value="EmrE-like"/>
</dbReference>
<keyword evidence="4 6" id="KW-1133">Transmembrane helix</keyword>
<dbReference type="Pfam" id="PF00892">
    <property type="entry name" value="EamA"/>
    <property type="match status" value="2"/>
</dbReference>
<comment type="caution">
    <text evidence="8">The sequence shown here is derived from an EMBL/GenBank/DDBJ whole genome shotgun (WGS) entry which is preliminary data.</text>
</comment>
<feature type="transmembrane region" description="Helical" evidence="6">
    <location>
        <begin position="231"/>
        <end position="253"/>
    </location>
</feature>
<feature type="domain" description="EamA" evidence="7">
    <location>
        <begin position="3"/>
        <end position="130"/>
    </location>
</feature>